<evidence type="ECO:0000313" key="2">
    <source>
        <dbReference type="EMBL" id="QBD77878.1"/>
    </source>
</evidence>
<keyword evidence="3" id="KW-1185">Reference proteome</keyword>
<dbReference type="InterPro" id="IPR013783">
    <property type="entry name" value="Ig-like_fold"/>
</dbReference>
<gene>
    <name evidence="2" type="ORF">EPA93_18520</name>
</gene>
<evidence type="ECO:0008006" key="4">
    <source>
        <dbReference type="Google" id="ProtNLM"/>
    </source>
</evidence>
<evidence type="ECO:0000256" key="1">
    <source>
        <dbReference type="SAM" id="Phobius"/>
    </source>
</evidence>
<dbReference type="EMBL" id="CP035758">
    <property type="protein sequence ID" value="QBD77878.1"/>
    <property type="molecule type" value="Genomic_DNA"/>
</dbReference>
<dbReference type="Proteomes" id="UP000290365">
    <property type="component" value="Chromosome"/>
</dbReference>
<name>A0A4P6JR16_KTERU</name>
<dbReference type="KEGG" id="kbs:EPA93_18520"/>
<proteinExistence type="predicted"/>
<evidence type="ECO:0000313" key="3">
    <source>
        <dbReference type="Proteomes" id="UP000290365"/>
    </source>
</evidence>
<keyword evidence="1" id="KW-0812">Transmembrane</keyword>
<keyword evidence="1" id="KW-0472">Membrane</keyword>
<dbReference type="RefSeq" id="WP_129888931.1">
    <property type="nucleotide sequence ID" value="NZ_CP035758.1"/>
</dbReference>
<organism evidence="2 3">
    <name type="scientific">Ktedonosporobacter rubrisoli</name>
    <dbReference type="NCBI Taxonomy" id="2509675"/>
    <lineage>
        <taxon>Bacteria</taxon>
        <taxon>Bacillati</taxon>
        <taxon>Chloroflexota</taxon>
        <taxon>Ktedonobacteria</taxon>
        <taxon>Ktedonobacterales</taxon>
        <taxon>Ktedonosporobacteraceae</taxon>
        <taxon>Ktedonosporobacter</taxon>
    </lineage>
</organism>
<feature type="transmembrane region" description="Helical" evidence="1">
    <location>
        <begin position="98"/>
        <end position="120"/>
    </location>
</feature>
<accession>A0A4P6JR16</accession>
<dbReference type="OrthoDB" id="10021229at2"/>
<dbReference type="Gene3D" id="2.60.40.10">
    <property type="entry name" value="Immunoglobulins"/>
    <property type="match status" value="1"/>
</dbReference>
<reference evidence="2 3" key="1">
    <citation type="submission" date="2019-01" db="EMBL/GenBank/DDBJ databases">
        <title>Ktedonosporobacter rubrisoli SCAWS-G2.</title>
        <authorList>
            <person name="Huang Y."/>
            <person name="Yan B."/>
        </authorList>
    </citation>
    <scope>NUCLEOTIDE SEQUENCE [LARGE SCALE GENOMIC DNA]</scope>
    <source>
        <strain evidence="2 3">SCAWS-G2</strain>
    </source>
</reference>
<sequence length="461" mass="48982">METAPIHGQTQAQIEQGADPYYVLLNLESLATTNEAAEQWRKGWRDRQRAEAGPAVGIPRGQASVSQPLMAMQHSLARMRAVILEQSKKAEQSLGPNVRFWFTIASMSFLIVLLGAYLLWSFLPGSQFASQSITAAVSGPPPILALQNSTTSSFTAGQELRIQGAYFNAHSTVNFLLGSTRLQDTAQSTAQGTFTTEIHLPATLLAGSYALQAQDHHTGQNAFLSLTILPRLDATINTTPLEFITPGGPISDGLPFAIARGNNTPSTRQITIINTSGAPLQWNATALADNNLSWLSIDNGKSSGTLPAQGTDTITISATATDLASSSTPYMGHLIFTVGKQQAVIPVSLRVPATGNEVIVSSIPMSAVIQPGGGCLPTALTFINLGNEKVEWQATVNPSDSMYIHLDKSISSHGTLQPSGQDGDTAATYLTCTGVHIGENLYHITVQYNGITQDVPVSVLS</sequence>
<keyword evidence="1" id="KW-1133">Transmembrane helix</keyword>
<dbReference type="AlphaFoldDB" id="A0A4P6JR16"/>
<protein>
    <recommendedName>
        <fullName evidence="4">BACON domain-containing protein</fullName>
    </recommendedName>
</protein>